<dbReference type="InterPro" id="IPR036028">
    <property type="entry name" value="SH3-like_dom_sf"/>
</dbReference>
<dbReference type="PANTHER" id="PTHR23122">
    <property type="entry name" value="MEMBRANE-ASSOCIATED GUANYLATE KINASE MAGUK"/>
    <property type="match status" value="1"/>
</dbReference>
<dbReference type="Gene3D" id="3.40.50.300">
    <property type="entry name" value="P-loop containing nucleotide triphosphate hydrolases"/>
    <property type="match status" value="1"/>
</dbReference>
<feature type="domain" description="SH3" evidence="4">
    <location>
        <begin position="124"/>
        <end position="194"/>
    </location>
</feature>
<dbReference type="SMART" id="SM00228">
    <property type="entry name" value="PDZ"/>
    <property type="match status" value="1"/>
</dbReference>
<dbReference type="OrthoDB" id="65789at2759"/>
<evidence type="ECO:0000313" key="8">
    <source>
        <dbReference type="Proteomes" id="UP000318571"/>
    </source>
</evidence>
<reference evidence="7 8" key="1">
    <citation type="journal article" date="2018" name="Nat. Ecol. Evol.">
        <title>Genomic signatures of mitonuclear coevolution across populations of Tigriopus californicus.</title>
        <authorList>
            <person name="Barreto F.S."/>
            <person name="Watson E.T."/>
            <person name="Lima T.G."/>
            <person name="Willett C.S."/>
            <person name="Edmands S."/>
            <person name="Li W."/>
            <person name="Burton R.S."/>
        </authorList>
    </citation>
    <scope>NUCLEOTIDE SEQUENCE [LARGE SCALE GENOMIC DNA]</scope>
    <source>
        <strain evidence="7 8">San Diego</strain>
    </source>
</reference>
<evidence type="ECO:0000256" key="2">
    <source>
        <dbReference type="ARBA" id="ARBA00022443"/>
    </source>
</evidence>
<evidence type="ECO:0000313" key="7">
    <source>
        <dbReference type="EMBL" id="TRY75350.1"/>
    </source>
</evidence>
<dbReference type="PROSITE" id="PS50002">
    <property type="entry name" value="SH3"/>
    <property type="match status" value="1"/>
</dbReference>
<dbReference type="Pfam" id="PF00625">
    <property type="entry name" value="Guanylate_kin"/>
    <property type="match status" value="1"/>
</dbReference>
<dbReference type="FunFam" id="3.30.63.10:FF:000002">
    <property type="entry name" value="Guanylate kinase 1"/>
    <property type="match status" value="1"/>
</dbReference>
<dbReference type="AlphaFoldDB" id="A0A553PCG4"/>
<dbReference type="InterPro" id="IPR001478">
    <property type="entry name" value="PDZ"/>
</dbReference>
<comment type="similarity">
    <text evidence="1">Belongs to the MAGUK family.</text>
</comment>
<dbReference type="OMA" id="NPTTPHK"/>
<dbReference type="InterPro" id="IPR027417">
    <property type="entry name" value="P-loop_NTPase"/>
</dbReference>
<dbReference type="InterPro" id="IPR001452">
    <property type="entry name" value="SH3_domain"/>
</dbReference>
<evidence type="ECO:0000259" key="6">
    <source>
        <dbReference type="PROSITE" id="PS50106"/>
    </source>
</evidence>
<sequence length="484" mass="55447">MDNGVMEEREYFDEVHRISVPKPLEGEKLGLTVQQRDGCVVVTRILSGGLLDSVGHVQLGDIILEVNNIPINSPEDLMALVSISDKSIHFLVKKTPEHELKKYGIPNTPKLRKQVQSKASLEQKVIMHVRALFDYDPYQDNLIPCPEAGLEFKFGDILGILNQDDPNWWQAIYADYPNEAAKLIPSQELEERRKAYVAPEADYTTKIGLCGSLVSRKKKKILFKSKQNSDYDKAELLLYEEMTLLQRPFRRKTLVLIGGNGVGRRTLKNRIVNSDLDQFASPLPHTSRPKREEEENGGRYWFVDREDMEYGIKNHEYLEYGELNGHLYGTRFDSIQAIMDQGKTCVFDPSPQSLKLLRTSSEFMPFVVFLAAPGYEEMKHTIDSKKVTHSLISASNTLANFERNSSIRNSSRRARTLDSISSLYVEEDVMKNLEESSRLERAYKAYFDMIVVNESHDETYRMVMEGLHSVSMGEQWVPSTWIYA</sequence>
<evidence type="ECO:0000259" key="5">
    <source>
        <dbReference type="PROSITE" id="PS50052"/>
    </source>
</evidence>
<evidence type="ECO:0000259" key="4">
    <source>
        <dbReference type="PROSITE" id="PS50002"/>
    </source>
</evidence>
<dbReference type="PROSITE" id="PS50052">
    <property type="entry name" value="GUANYLATE_KINASE_2"/>
    <property type="match status" value="1"/>
</dbReference>
<dbReference type="InterPro" id="IPR020590">
    <property type="entry name" value="Guanylate_kinase_CS"/>
</dbReference>
<comment type="caution">
    <text evidence="7">The sequence shown here is derived from an EMBL/GenBank/DDBJ whole genome shotgun (WGS) entry which is preliminary data.</text>
</comment>
<evidence type="ECO:0000256" key="1">
    <source>
        <dbReference type="ARBA" id="ARBA00007014"/>
    </source>
</evidence>
<dbReference type="InterPro" id="IPR008144">
    <property type="entry name" value="Guanylate_kin-like_dom"/>
</dbReference>
<dbReference type="SUPFAM" id="SSF50044">
    <property type="entry name" value="SH3-domain"/>
    <property type="match status" value="1"/>
</dbReference>
<dbReference type="STRING" id="6832.A0A553PCG4"/>
<feature type="domain" description="Guanylate kinase-like" evidence="5">
    <location>
        <begin position="251"/>
        <end position="468"/>
    </location>
</feature>
<dbReference type="InterPro" id="IPR008145">
    <property type="entry name" value="GK/Ca_channel_bsu"/>
</dbReference>
<dbReference type="SUPFAM" id="SSF52540">
    <property type="entry name" value="P-loop containing nucleoside triphosphate hydrolases"/>
    <property type="match status" value="1"/>
</dbReference>
<protein>
    <recommendedName>
        <fullName evidence="9">MAGUK p55 subfamily member 6</fullName>
    </recommendedName>
</protein>
<dbReference type="SMART" id="SM00326">
    <property type="entry name" value="SH3"/>
    <property type="match status" value="1"/>
</dbReference>
<dbReference type="Gene3D" id="2.30.30.40">
    <property type="entry name" value="SH3 Domains"/>
    <property type="match status" value="1"/>
</dbReference>
<dbReference type="InterPro" id="IPR050716">
    <property type="entry name" value="MAGUK"/>
</dbReference>
<dbReference type="EMBL" id="VCGU01000005">
    <property type="protein sequence ID" value="TRY75350.1"/>
    <property type="molecule type" value="Genomic_DNA"/>
</dbReference>
<dbReference type="InterPro" id="IPR036034">
    <property type="entry name" value="PDZ_sf"/>
</dbReference>
<dbReference type="SUPFAM" id="SSF50156">
    <property type="entry name" value="PDZ domain-like"/>
    <property type="match status" value="1"/>
</dbReference>
<proteinExistence type="inferred from homology"/>
<name>A0A553PCG4_TIGCA</name>
<dbReference type="Gene3D" id="2.30.42.10">
    <property type="match status" value="1"/>
</dbReference>
<accession>A0A553PCG4</accession>
<gene>
    <name evidence="7" type="ORF">TCAL_01639</name>
</gene>
<keyword evidence="2 3" id="KW-0728">SH3 domain</keyword>
<feature type="domain" description="PDZ" evidence="6">
    <location>
        <begin position="17"/>
        <end position="96"/>
    </location>
</feature>
<dbReference type="SMART" id="SM00072">
    <property type="entry name" value="GuKc"/>
    <property type="match status" value="1"/>
</dbReference>
<dbReference type="Proteomes" id="UP000318571">
    <property type="component" value="Chromosome 2"/>
</dbReference>
<dbReference type="CDD" id="cd11862">
    <property type="entry name" value="SH3_MPP"/>
    <property type="match status" value="1"/>
</dbReference>
<dbReference type="Pfam" id="PF00595">
    <property type="entry name" value="PDZ"/>
    <property type="match status" value="1"/>
</dbReference>
<evidence type="ECO:0000256" key="3">
    <source>
        <dbReference type="PROSITE-ProRule" id="PRU00192"/>
    </source>
</evidence>
<dbReference type="PROSITE" id="PS00856">
    <property type="entry name" value="GUANYLATE_KINASE_1"/>
    <property type="match status" value="1"/>
</dbReference>
<evidence type="ECO:0008006" key="9">
    <source>
        <dbReference type="Google" id="ProtNLM"/>
    </source>
</evidence>
<dbReference type="PROSITE" id="PS50106">
    <property type="entry name" value="PDZ"/>
    <property type="match status" value="1"/>
</dbReference>
<keyword evidence="8" id="KW-1185">Reference proteome</keyword>
<organism evidence="7 8">
    <name type="scientific">Tigriopus californicus</name>
    <name type="common">Marine copepod</name>
    <dbReference type="NCBI Taxonomy" id="6832"/>
    <lineage>
        <taxon>Eukaryota</taxon>
        <taxon>Metazoa</taxon>
        <taxon>Ecdysozoa</taxon>
        <taxon>Arthropoda</taxon>
        <taxon>Crustacea</taxon>
        <taxon>Multicrustacea</taxon>
        <taxon>Hexanauplia</taxon>
        <taxon>Copepoda</taxon>
        <taxon>Harpacticoida</taxon>
        <taxon>Harpacticidae</taxon>
        <taxon>Tigriopus</taxon>
    </lineage>
</organism>